<dbReference type="RefSeq" id="WP_049173641.1">
    <property type="nucleotide sequence ID" value="NZ_BKFK01000026.1"/>
</dbReference>
<gene>
    <name evidence="2" type="ORF">DHW29_05835</name>
</gene>
<dbReference type="Pfam" id="PF21247">
    <property type="entry name" value="Fic-like_C"/>
    <property type="match status" value="1"/>
</dbReference>
<sequence>MTIKLSVKFSEKEIGQSICALLNGEGGIIESKVPRELYKTLENFADDIRSKIEPNCIFYNTFNKEKNTWILEVPGVTDKPYGFEGEAFVLLDDKIEKANITTIRRLLKITSTKVERWEKNISHDLKLDDLDIEEIKKTGEFQNTNIDPKDYLSFLKTIDLARNGQLTNATDVCLSNRPSERLPQVNVRIASYNNKVDDTYNIVANLSLPICKLIEAVKTIILNQIKTSSYTFDDLGKRTNNYLYPEKAIHEAIVNAVAHRDYSFYQGGILVDIGENFLKIWNSGSLPEEVAKSLKERKANYVSILPNPDIAKFLFIRNYMERTGRGSQKIIFECNQHNVNVEWEYNDNDSGVAIIFSPKSYSTEISESLKKLISVMDNELTRQEIQDLLNIKDSEHCRNHYIKPALEQKLIEMTIPDKPTSRNQKYFLSILGNQIKKVFE</sequence>
<evidence type="ECO:0000313" key="3">
    <source>
        <dbReference type="Proteomes" id="UP000263596"/>
    </source>
</evidence>
<dbReference type="PANTHER" id="PTHR30595:SF6">
    <property type="entry name" value="SCHLAFEN ALBA-2 DOMAIN-CONTAINING PROTEIN"/>
    <property type="match status" value="1"/>
</dbReference>
<dbReference type="InterPro" id="IPR049514">
    <property type="entry name" value="Fic-like_C"/>
</dbReference>
<dbReference type="Gene3D" id="3.30.565.60">
    <property type="match status" value="1"/>
</dbReference>
<evidence type="ECO:0000259" key="1">
    <source>
        <dbReference type="Pfam" id="PF21247"/>
    </source>
</evidence>
<accession>A0A3D2SL30</accession>
<dbReference type="Pfam" id="PF13749">
    <property type="entry name" value="HATPase_c_4"/>
    <property type="match status" value="1"/>
</dbReference>
<dbReference type="EMBL" id="DPVE01000110">
    <property type="protein sequence ID" value="HCK29743.1"/>
    <property type="molecule type" value="Genomic_DNA"/>
</dbReference>
<dbReference type="Proteomes" id="UP000263596">
    <property type="component" value="Unassembled WGS sequence"/>
</dbReference>
<proteinExistence type="predicted"/>
<protein>
    <recommendedName>
        <fullName evidence="1">Filamentation induced by cAMP protein Fic-like C-terminal domain-containing protein</fullName>
    </recommendedName>
</protein>
<dbReference type="AlphaFoldDB" id="A0A3D2SL30"/>
<organism evidence="2 3">
    <name type="scientific">Acinetobacter ursingii</name>
    <dbReference type="NCBI Taxonomy" id="108980"/>
    <lineage>
        <taxon>Bacteria</taxon>
        <taxon>Pseudomonadati</taxon>
        <taxon>Pseudomonadota</taxon>
        <taxon>Gammaproteobacteria</taxon>
        <taxon>Moraxellales</taxon>
        <taxon>Moraxellaceae</taxon>
        <taxon>Acinetobacter</taxon>
    </lineage>
</organism>
<feature type="domain" description="Filamentation induced by cAMP protein Fic-like C-terminal" evidence="1">
    <location>
        <begin position="369"/>
        <end position="428"/>
    </location>
</feature>
<reference evidence="2 3" key="1">
    <citation type="journal article" date="2018" name="Nat. Biotechnol.">
        <title>A standardized bacterial taxonomy based on genome phylogeny substantially revises the tree of life.</title>
        <authorList>
            <person name="Parks D.H."/>
            <person name="Chuvochina M."/>
            <person name="Waite D.W."/>
            <person name="Rinke C."/>
            <person name="Skarshewski A."/>
            <person name="Chaumeil P.A."/>
            <person name="Hugenholtz P."/>
        </authorList>
    </citation>
    <scope>NUCLEOTIDE SEQUENCE [LARGE SCALE GENOMIC DNA]</scope>
    <source>
        <strain evidence="2">UBA9669</strain>
    </source>
</reference>
<dbReference type="PANTHER" id="PTHR30595">
    <property type="entry name" value="GLPR-RELATED TRANSCRIPTIONAL REPRESSOR"/>
    <property type="match status" value="1"/>
</dbReference>
<evidence type="ECO:0000313" key="2">
    <source>
        <dbReference type="EMBL" id="HCK29743.1"/>
    </source>
</evidence>
<comment type="caution">
    <text evidence="2">The sequence shown here is derived from an EMBL/GenBank/DDBJ whole genome shotgun (WGS) entry which is preliminary data.</text>
</comment>
<name>A0A3D2SL30_9GAMM</name>
<dbReference type="InterPro" id="IPR038475">
    <property type="entry name" value="RecG_C_sf"/>
</dbReference>